<gene>
    <name evidence="1" type="ORF">QO002_005695</name>
</gene>
<protein>
    <submittedName>
        <fullName evidence="1">Uncharacterized protein</fullName>
    </submittedName>
</protein>
<organism evidence="1 2">
    <name type="scientific">Pararhizobium capsulatum DSM 1112</name>
    <dbReference type="NCBI Taxonomy" id="1121113"/>
    <lineage>
        <taxon>Bacteria</taxon>
        <taxon>Pseudomonadati</taxon>
        <taxon>Pseudomonadota</taxon>
        <taxon>Alphaproteobacteria</taxon>
        <taxon>Hyphomicrobiales</taxon>
        <taxon>Rhizobiaceae</taxon>
        <taxon>Rhizobium/Agrobacterium group</taxon>
        <taxon>Pararhizobium</taxon>
    </lineage>
</organism>
<accession>A0ABU0BZ12</accession>
<comment type="caution">
    <text evidence="1">The sequence shown here is derived from an EMBL/GenBank/DDBJ whole genome shotgun (WGS) entry which is preliminary data.</text>
</comment>
<name>A0ABU0BZ12_9HYPH</name>
<keyword evidence="2" id="KW-1185">Reference proteome</keyword>
<dbReference type="EMBL" id="JAUSVF010000003">
    <property type="protein sequence ID" value="MDQ0323489.1"/>
    <property type="molecule type" value="Genomic_DNA"/>
</dbReference>
<evidence type="ECO:0000313" key="1">
    <source>
        <dbReference type="EMBL" id="MDQ0323489.1"/>
    </source>
</evidence>
<proteinExistence type="predicted"/>
<reference evidence="1 2" key="1">
    <citation type="submission" date="2023-07" db="EMBL/GenBank/DDBJ databases">
        <title>Genomic Encyclopedia of Type Strains, Phase IV (KMG-IV): sequencing the most valuable type-strain genomes for metagenomic binning, comparative biology and taxonomic classification.</title>
        <authorList>
            <person name="Goeker M."/>
        </authorList>
    </citation>
    <scope>NUCLEOTIDE SEQUENCE [LARGE SCALE GENOMIC DNA]</scope>
    <source>
        <strain evidence="1 2">DSM 1112</strain>
    </source>
</reference>
<dbReference type="Proteomes" id="UP001230207">
    <property type="component" value="Unassembled WGS sequence"/>
</dbReference>
<dbReference type="RefSeq" id="WP_307236053.1">
    <property type="nucleotide sequence ID" value="NZ_JAUSVF010000003.1"/>
</dbReference>
<sequence length="73" mass="8745">MEKSETENAIRSLSAIWFRTLTDKEMDHPSFRSFKAWLRQNGHGHTLDFHSAGGADHDSEVWFNEALRRRWRW</sequence>
<evidence type="ECO:0000313" key="2">
    <source>
        <dbReference type="Proteomes" id="UP001230207"/>
    </source>
</evidence>